<evidence type="ECO:0000256" key="1">
    <source>
        <dbReference type="ARBA" id="ARBA00004123"/>
    </source>
</evidence>
<dbReference type="eggNOG" id="ENOG502SAT1">
    <property type="taxonomic scope" value="Eukaryota"/>
</dbReference>
<evidence type="ECO:0000256" key="6">
    <source>
        <dbReference type="SAM" id="MobiDB-lite"/>
    </source>
</evidence>
<dbReference type="GO" id="GO:0006260">
    <property type="term" value="P:DNA replication"/>
    <property type="evidence" value="ECO:0007669"/>
    <property type="project" value="UniProtKB-KW"/>
</dbReference>
<evidence type="ECO:0000256" key="4">
    <source>
        <dbReference type="ARBA" id="ARBA00023125"/>
    </source>
</evidence>
<gene>
    <name evidence="8" type="ORF">GLAREA_01553</name>
</gene>
<comment type="subcellular location">
    <subcellularLocation>
        <location evidence="1">Nucleus</location>
    </subcellularLocation>
</comment>
<sequence>MSRPIEQDLNNLIPRHPGALPPELIELARSLLAQSRIKASTLSAQEETGRTYACANIACERLKTTLDLPPVEPRPPIPPRVYTKLYKYFDRTLVPNSRRKSRNDNDERDLNKTPSGSRFRDASANSTPRSLPQRHTPSKASSHDTPRKNRTSKPGLKYASNADLDSSIPRWLAPVIRKMCTAMGTKEVIPHVMAGVESMLRLPKVVSLEPDESVLQPGHKTPALIAATWFFVLQKFRDKSITGAEFRDQRTKILDIFKHIKEDAGIAAKIGGDDDKFWEGWEDIRPLDIQSWIEVATKRDYLEMDWLTNIANEDEDENGEGLNGYSNIGVSNNTSGLAERMHIGRRMQDEYDYLSPENRAEYQRWKDSILAQIGDPVDDGVIDMDTTEG</sequence>
<dbReference type="STRING" id="1116229.S3D0T3"/>
<feature type="region of interest" description="Disordered" evidence="6">
    <location>
        <begin position="93"/>
        <end position="161"/>
    </location>
</feature>
<evidence type="ECO:0000313" key="8">
    <source>
        <dbReference type="EMBL" id="EPE25641.1"/>
    </source>
</evidence>
<dbReference type="RefSeq" id="XP_008086960.1">
    <property type="nucleotide sequence ID" value="XM_008088769.1"/>
</dbReference>
<keyword evidence="4" id="KW-0238">DNA-binding</keyword>
<evidence type="ECO:0000259" key="7">
    <source>
        <dbReference type="Pfam" id="PF05460"/>
    </source>
</evidence>
<feature type="compositionally biased region" description="Polar residues" evidence="6">
    <location>
        <begin position="123"/>
        <end position="140"/>
    </location>
</feature>
<evidence type="ECO:0000256" key="3">
    <source>
        <dbReference type="ARBA" id="ARBA00022705"/>
    </source>
</evidence>
<dbReference type="KEGG" id="glz:GLAREA_01553"/>
<feature type="domain" description="ORC6 first cyclin-like" evidence="7">
    <location>
        <begin position="9"/>
        <end position="96"/>
    </location>
</feature>
<keyword evidence="9" id="KW-1185">Reference proteome</keyword>
<protein>
    <recommendedName>
        <fullName evidence="7">ORC6 first cyclin-like domain-containing protein</fullName>
    </recommendedName>
</protein>
<evidence type="ECO:0000256" key="2">
    <source>
        <dbReference type="ARBA" id="ARBA00010840"/>
    </source>
</evidence>
<name>S3D0T3_GLAL2</name>
<dbReference type="GO" id="GO:0005664">
    <property type="term" value="C:nuclear origin of replication recognition complex"/>
    <property type="evidence" value="ECO:0007669"/>
    <property type="project" value="InterPro"/>
</dbReference>
<dbReference type="AlphaFoldDB" id="S3D0T3"/>
<dbReference type="Pfam" id="PF05460">
    <property type="entry name" value="ORC6"/>
    <property type="match status" value="1"/>
</dbReference>
<keyword evidence="3" id="KW-0235">DNA replication</keyword>
<dbReference type="Proteomes" id="UP000016922">
    <property type="component" value="Unassembled WGS sequence"/>
</dbReference>
<dbReference type="InterPro" id="IPR008721">
    <property type="entry name" value="ORC6_cyclin_first"/>
</dbReference>
<dbReference type="GO" id="GO:0003677">
    <property type="term" value="F:DNA binding"/>
    <property type="evidence" value="ECO:0007669"/>
    <property type="project" value="UniProtKB-KW"/>
</dbReference>
<evidence type="ECO:0000256" key="5">
    <source>
        <dbReference type="ARBA" id="ARBA00023242"/>
    </source>
</evidence>
<keyword evidence="5" id="KW-0539">Nucleus</keyword>
<proteinExistence type="inferred from homology"/>
<dbReference type="GeneID" id="19460611"/>
<feature type="compositionally biased region" description="Basic and acidic residues" evidence="6">
    <location>
        <begin position="102"/>
        <end position="111"/>
    </location>
</feature>
<dbReference type="OrthoDB" id="5367324at2759"/>
<accession>S3D0T3</accession>
<comment type="similarity">
    <text evidence="2">Belongs to the ORC6 family.</text>
</comment>
<dbReference type="EMBL" id="KE145371">
    <property type="protein sequence ID" value="EPE25641.1"/>
    <property type="molecule type" value="Genomic_DNA"/>
</dbReference>
<evidence type="ECO:0000313" key="9">
    <source>
        <dbReference type="Proteomes" id="UP000016922"/>
    </source>
</evidence>
<dbReference type="HOGENOM" id="CLU_045412_0_0_1"/>
<dbReference type="OMA" id="PCPPRIY"/>
<reference evidence="8 9" key="1">
    <citation type="journal article" date="2013" name="BMC Genomics">
        <title>Genomics-driven discovery of the pneumocandin biosynthetic gene cluster in the fungus Glarea lozoyensis.</title>
        <authorList>
            <person name="Chen L."/>
            <person name="Yue Q."/>
            <person name="Zhang X."/>
            <person name="Xiang M."/>
            <person name="Wang C."/>
            <person name="Li S."/>
            <person name="Che Y."/>
            <person name="Ortiz-Lopez F.J."/>
            <person name="Bills G.F."/>
            <person name="Liu X."/>
            <person name="An Z."/>
        </authorList>
    </citation>
    <scope>NUCLEOTIDE SEQUENCE [LARGE SCALE GENOMIC DNA]</scope>
    <source>
        <strain evidence="9">ATCC 20868 / MF5171</strain>
    </source>
</reference>
<organism evidence="8 9">
    <name type="scientific">Glarea lozoyensis (strain ATCC 20868 / MF5171)</name>
    <dbReference type="NCBI Taxonomy" id="1116229"/>
    <lineage>
        <taxon>Eukaryota</taxon>
        <taxon>Fungi</taxon>
        <taxon>Dikarya</taxon>
        <taxon>Ascomycota</taxon>
        <taxon>Pezizomycotina</taxon>
        <taxon>Leotiomycetes</taxon>
        <taxon>Helotiales</taxon>
        <taxon>Helotiaceae</taxon>
        <taxon>Glarea</taxon>
    </lineage>
</organism>